<dbReference type="InterPro" id="IPR020850">
    <property type="entry name" value="GED_dom"/>
</dbReference>
<dbReference type="GO" id="GO:0016559">
    <property type="term" value="P:peroxisome fission"/>
    <property type="evidence" value="ECO:0007669"/>
    <property type="project" value="TreeGrafter"/>
</dbReference>
<evidence type="ECO:0000313" key="7">
    <source>
        <dbReference type="Proteomes" id="UP000462212"/>
    </source>
</evidence>
<accession>A0A8H8S1D5</accession>
<dbReference type="Pfam" id="PF00350">
    <property type="entry name" value="Dynamin_N"/>
    <property type="match status" value="2"/>
</dbReference>
<dbReference type="InterPro" id="IPR045063">
    <property type="entry name" value="Dynamin_N"/>
</dbReference>
<dbReference type="Pfam" id="PF01031">
    <property type="entry name" value="Dynamin_M"/>
    <property type="match status" value="2"/>
</dbReference>
<evidence type="ECO:0000259" key="5">
    <source>
        <dbReference type="PROSITE" id="PS51718"/>
    </source>
</evidence>
<dbReference type="PROSITE" id="PS51718">
    <property type="entry name" value="G_DYNAMIN_2"/>
    <property type="match status" value="2"/>
</dbReference>
<dbReference type="Gene3D" id="3.40.50.300">
    <property type="entry name" value="P-loop containing nucleotide triphosphate hydrolases"/>
    <property type="match status" value="2"/>
</dbReference>
<dbReference type="InterPro" id="IPR000375">
    <property type="entry name" value="Dynamin_stalk"/>
</dbReference>
<protein>
    <submittedName>
        <fullName evidence="6">Interferon-induced GTP-binding protein</fullName>
    </submittedName>
</protein>
<dbReference type="SMART" id="SM00053">
    <property type="entry name" value="DYNc"/>
    <property type="match status" value="2"/>
</dbReference>
<keyword evidence="7" id="KW-1185">Reference proteome</keyword>
<dbReference type="PROSITE" id="PS51388">
    <property type="entry name" value="GED"/>
    <property type="match status" value="1"/>
</dbReference>
<dbReference type="GO" id="GO:0006897">
    <property type="term" value="P:endocytosis"/>
    <property type="evidence" value="ECO:0007669"/>
    <property type="project" value="TreeGrafter"/>
</dbReference>
<feature type="domain" description="Dynamin-type G" evidence="5">
    <location>
        <begin position="66"/>
        <end position="360"/>
    </location>
</feature>
<dbReference type="SUPFAM" id="SSF52540">
    <property type="entry name" value="P-loop containing nucleoside triphosphate hydrolases"/>
    <property type="match status" value="2"/>
</dbReference>
<dbReference type="CDD" id="cd08771">
    <property type="entry name" value="DLP_1"/>
    <property type="match status" value="2"/>
</dbReference>
<dbReference type="GO" id="GO:0048312">
    <property type="term" value="P:intracellular distribution of mitochondria"/>
    <property type="evidence" value="ECO:0007669"/>
    <property type="project" value="TreeGrafter"/>
</dbReference>
<feature type="compositionally biased region" description="Polar residues" evidence="3">
    <location>
        <begin position="1192"/>
        <end position="1202"/>
    </location>
</feature>
<feature type="compositionally biased region" description="Low complexity" evidence="3">
    <location>
        <begin position="722"/>
        <end position="740"/>
    </location>
</feature>
<dbReference type="PRINTS" id="PR00195">
    <property type="entry name" value="DYNAMIN"/>
</dbReference>
<feature type="compositionally biased region" description="Acidic residues" evidence="3">
    <location>
        <begin position="1216"/>
        <end position="1233"/>
    </location>
</feature>
<dbReference type="GO" id="GO:0016020">
    <property type="term" value="C:membrane"/>
    <property type="evidence" value="ECO:0007669"/>
    <property type="project" value="TreeGrafter"/>
</dbReference>
<feature type="domain" description="GED" evidence="4">
    <location>
        <begin position="1447"/>
        <end position="1532"/>
    </location>
</feature>
<evidence type="ECO:0000256" key="3">
    <source>
        <dbReference type="SAM" id="MobiDB-lite"/>
    </source>
</evidence>
<dbReference type="GO" id="GO:0005739">
    <property type="term" value="C:mitochondrion"/>
    <property type="evidence" value="ECO:0007669"/>
    <property type="project" value="TreeGrafter"/>
</dbReference>
<reference evidence="6 7" key="1">
    <citation type="submission" date="2018-05" db="EMBL/GenBank/DDBJ databases">
        <title>Genome sequencing and assembly of the regulated plant pathogen Lachnellula willkommii and related sister species for the development of diagnostic species identification markers.</title>
        <authorList>
            <person name="Giroux E."/>
            <person name="Bilodeau G."/>
        </authorList>
    </citation>
    <scope>NUCLEOTIDE SEQUENCE [LARGE SCALE GENOMIC DNA]</scope>
    <source>
        <strain evidence="6 7">CBS 197.66</strain>
    </source>
</reference>
<feature type="domain" description="Dynamin-type G" evidence="5">
    <location>
        <begin position="804"/>
        <end position="1090"/>
    </location>
</feature>
<dbReference type="EMBL" id="QGMJ01000028">
    <property type="protein sequence ID" value="TVY44833.1"/>
    <property type="molecule type" value="Genomic_DNA"/>
</dbReference>
<sequence>MSKFANGLFEDEVFEDKSTSEYTTVGTTFSEKDMNISSSLEDLQTDEQRRVLDTVAQVRKCGLESILSLPQLVVCGDQSAGKSSVLEALTEIPFPREDNLCTRFATEIILRRAATNKLTIKVIPDEMRPTSEQAYIKAFRESITDFEDLPRVMTLAKQVIGMDQKDDSDSGSGLSAFARDVLSIEVEGPSRPQLTLVDIPGLIANANPSKGVTEADVKAVAEITDHYISQPRTICLAVIASTNDPANQPILTKVRNYDPEGDRTLGIITKPDRLSSGSGSEKAFISLAQNEDFFFRLGWHVLKNRSHEEREFSLMERKMAEIAYFRNSNFKVLPKESVGIDTLRTKLSGLLFDHVKHELPKLRQDLEDALTDTNQQLGMLGEPRSTPADCKTYLAKMSQEFLKICSAAVDGHYEGEYFHNNIDRQEEFREDSTEISISRIRAVVQNLNTEFDALFRMNAHKYHVDLDKDGLAPYNPDSAKEFKHRFHPDSITPIRMTKDKALKWVGAAQAQTRGRELTGNYNPLLVGELFWEQASKWEALAKEHIDTVSRKCSHFLKTLLHEKCPKDIEARLWDSQIHDALKRRSKAAGQELAIIMSEVKEYPINYNHYYTDSIKGRRQNRQKAALRQSVRNASSSKEVLDEEGCVDHTSTSIDFDKVVDELANSNDKDMGSFSCEEALDCLFAIYKTVFDFPDYYWKFTPRGSSESVYSLSNAVTTENSFSPPTTNLPSTSPLLNPSSNEMADSVSPREPSSLPGGSTTSNNPPTGPVQEIALNPSLSNLESKGQRLVLDLISQLRKCGLSGDISLPQMVVCGQQSAGKSSLLEALTEVPFPRNDDVCTRYATVIHIRKADTRSLSIKIIPGDNRSDHEKAMIVAFEKSIATFRELPGVMEEAMVVMGINKLQKSGRIFAEDVLSIEIEGPDRPQLTVVDIPGLIATATGGATDEDVALVGAITDRYISEPRTICLAVVAGGSHHATQTVLEKVKKVDPKGNRTLGIITKPDRIDGEGSERVFLELAQNLDIHLKLGWHVIKNRDNKEGDYTLEQRKESESKWISGSVFNVLPSDHVGIDALRKRLSRVLFEHIRRELPKLKAEVEEKLEASEQTLNLMGKCRSTPQQCKAFLTEMSMRYYQTCKAAVDGHYEGAYFHQGVEITSNDTTTSRRSRAVIQSLNIEFETAVRKHGRKYHITNMATHEPNLNGSDSKDKGNDSNESGGSEDSEESSSEIESETPDDVSGFQWPSEPETMNKADALVWVQNKMRSTRGKELVGTFNPLLIGKLFWEQSSRWHEFAAAHIERVDNVCADFLKNLLTEECPIDIQDRVWDVIEDALKRRRQAADEELAKIKEDLEDHPTNYNHYYTDTITKFRRAEQAKLITGAVEWATHKTFTGKEMNTIVDIPKAVASFSKSSHADMESYASEEALMSLMSLYKVCNSPFILTPFHYIPLHPAPQPNTPPPRSSKKVFIDVITVQVIERHMIRSLEKIFSPLIISDMADEEALSIAGEAVEVRDERVRLSVMIGKLREGRAAFGN</sequence>
<dbReference type="InterPro" id="IPR001401">
    <property type="entry name" value="Dynamin_GTPase"/>
</dbReference>
<dbReference type="PANTHER" id="PTHR11566">
    <property type="entry name" value="DYNAMIN"/>
    <property type="match status" value="1"/>
</dbReference>
<dbReference type="GO" id="GO:0005874">
    <property type="term" value="C:microtubule"/>
    <property type="evidence" value="ECO:0007669"/>
    <property type="project" value="TreeGrafter"/>
</dbReference>
<feature type="compositionally biased region" description="Polar residues" evidence="3">
    <location>
        <begin position="755"/>
        <end position="764"/>
    </location>
</feature>
<dbReference type="GO" id="GO:0008017">
    <property type="term" value="F:microtubule binding"/>
    <property type="evidence" value="ECO:0007669"/>
    <property type="project" value="TreeGrafter"/>
</dbReference>
<evidence type="ECO:0000259" key="4">
    <source>
        <dbReference type="PROSITE" id="PS51388"/>
    </source>
</evidence>
<proteinExistence type="predicted"/>
<dbReference type="GO" id="GO:0005525">
    <property type="term" value="F:GTP binding"/>
    <property type="evidence" value="ECO:0007669"/>
    <property type="project" value="InterPro"/>
</dbReference>
<dbReference type="InterPro" id="IPR030381">
    <property type="entry name" value="G_DYNAMIN_dom"/>
</dbReference>
<keyword evidence="1" id="KW-0547">Nucleotide-binding</keyword>
<organism evidence="6 7">
    <name type="scientific">Lachnellula subtilissima</name>
    <dbReference type="NCBI Taxonomy" id="602034"/>
    <lineage>
        <taxon>Eukaryota</taxon>
        <taxon>Fungi</taxon>
        <taxon>Dikarya</taxon>
        <taxon>Ascomycota</taxon>
        <taxon>Pezizomycotina</taxon>
        <taxon>Leotiomycetes</taxon>
        <taxon>Helotiales</taxon>
        <taxon>Lachnaceae</taxon>
        <taxon>Lachnellula</taxon>
    </lineage>
</organism>
<evidence type="ECO:0000256" key="2">
    <source>
        <dbReference type="ARBA" id="ARBA00023134"/>
    </source>
</evidence>
<dbReference type="InterPro" id="IPR027417">
    <property type="entry name" value="P-loop_NTPase"/>
</dbReference>
<dbReference type="Proteomes" id="UP000462212">
    <property type="component" value="Unassembled WGS sequence"/>
</dbReference>
<dbReference type="OrthoDB" id="415706at2759"/>
<dbReference type="PANTHER" id="PTHR11566:SF66">
    <property type="entry name" value="INTERFERON-INDUCED GTP-BINDING PROTEIN MX"/>
    <property type="match status" value="1"/>
</dbReference>
<dbReference type="FunFam" id="3.40.50.300:FF:001425">
    <property type="entry name" value="Dynamin GTPase, putative"/>
    <property type="match status" value="2"/>
</dbReference>
<evidence type="ECO:0000256" key="1">
    <source>
        <dbReference type="ARBA" id="ARBA00022741"/>
    </source>
</evidence>
<feature type="region of interest" description="Disordered" evidence="3">
    <location>
        <begin position="1192"/>
        <end position="1243"/>
    </location>
</feature>
<gene>
    <name evidence="6" type="primary">mx_2</name>
    <name evidence="6" type="ORF">LSUB1_G001469</name>
</gene>
<dbReference type="GO" id="GO:0003924">
    <property type="term" value="F:GTPase activity"/>
    <property type="evidence" value="ECO:0007669"/>
    <property type="project" value="InterPro"/>
</dbReference>
<keyword evidence="2" id="KW-0342">GTP-binding</keyword>
<comment type="caution">
    <text evidence="6">The sequence shown here is derived from an EMBL/GenBank/DDBJ whole genome shotgun (WGS) entry which is preliminary data.</text>
</comment>
<feature type="region of interest" description="Disordered" evidence="3">
    <location>
        <begin position="716"/>
        <end position="772"/>
    </location>
</feature>
<name>A0A8H8S1D5_9HELO</name>
<dbReference type="InterPro" id="IPR022812">
    <property type="entry name" value="Dynamin"/>
</dbReference>
<dbReference type="GO" id="GO:0000266">
    <property type="term" value="P:mitochondrial fission"/>
    <property type="evidence" value="ECO:0007669"/>
    <property type="project" value="TreeGrafter"/>
</dbReference>
<evidence type="ECO:0000313" key="6">
    <source>
        <dbReference type="EMBL" id="TVY44833.1"/>
    </source>
</evidence>